<comment type="caution">
    <text evidence="5">The sequence shown here is derived from an EMBL/GenBank/DDBJ whole genome shotgun (WGS) entry which is preliminary data.</text>
</comment>
<evidence type="ECO:0000313" key="5">
    <source>
        <dbReference type="EMBL" id="KAG2446910.1"/>
    </source>
</evidence>
<reference evidence="5" key="1">
    <citation type="journal article" date="2020" name="bioRxiv">
        <title>Comparative genomics of Chlamydomonas.</title>
        <authorList>
            <person name="Craig R.J."/>
            <person name="Hasan A.R."/>
            <person name="Ness R.W."/>
            <person name="Keightley P.D."/>
        </authorList>
    </citation>
    <scope>NUCLEOTIDE SEQUENCE</scope>
    <source>
        <strain evidence="5">CCAP 11/173</strain>
    </source>
</reference>
<keyword evidence="6" id="KW-1185">Reference proteome</keyword>
<comment type="pathway">
    <text evidence="1">Protein modification; protein ubiquitination.</text>
</comment>
<dbReference type="PROSITE" id="PS50097">
    <property type="entry name" value="BTB"/>
    <property type="match status" value="1"/>
</dbReference>
<evidence type="ECO:0000256" key="3">
    <source>
        <dbReference type="ARBA" id="ARBA00023043"/>
    </source>
</evidence>
<dbReference type="Proteomes" id="UP000613740">
    <property type="component" value="Unassembled WGS sequence"/>
</dbReference>
<dbReference type="EMBL" id="JAEHOD010000024">
    <property type="protein sequence ID" value="KAG2446910.1"/>
    <property type="molecule type" value="Genomic_DNA"/>
</dbReference>
<dbReference type="SMART" id="SM00225">
    <property type="entry name" value="BTB"/>
    <property type="match status" value="1"/>
</dbReference>
<dbReference type="InterPro" id="IPR044515">
    <property type="entry name" value="ABTB1"/>
</dbReference>
<dbReference type="Pfam" id="PF00651">
    <property type="entry name" value="BTB"/>
    <property type="match status" value="1"/>
</dbReference>
<gene>
    <name evidence="5" type="ORF">HYH02_008066</name>
</gene>
<evidence type="ECO:0000256" key="1">
    <source>
        <dbReference type="ARBA" id="ARBA00004906"/>
    </source>
</evidence>
<dbReference type="CDD" id="cd18186">
    <property type="entry name" value="BTB_POZ_ZBTB_KLHL-like"/>
    <property type="match status" value="1"/>
</dbReference>
<accession>A0A835WH56</accession>
<dbReference type="SUPFAM" id="SSF54695">
    <property type="entry name" value="POZ domain"/>
    <property type="match status" value="1"/>
</dbReference>
<sequence>MPPATATATAATATPNAGGYPAVLQAATPQLADFLALLERPGPTSDLTIIAAATSGGGGGGNSRNFNVHRAILAARWPYFATLFASGLGDSGARELPLPDIDPDDLQVLLRFVYGGELVVASRKQTHSCAALADRLLLPQAVGLLQEHLLSTLSVDTIIADLMWAAGLPDPLQWELFVSMLDFCGADVEEELPLGELQQLAAARPELMAQLYTARRRAAGRLRS</sequence>
<feature type="domain" description="BTB" evidence="4">
    <location>
        <begin position="45"/>
        <end position="122"/>
    </location>
</feature>
<dbReference type="InterPro" id="IPR000210">
    <property type="entry name" value="BTB/POZ_dom"/>
</dbReference>
<protein>
    <recommendedName>
        <fullName evidence="4">BTB domain-containing protein</fullName>
    </recommendedName>
</protein>
<name>A0A835WH56_9CHLO</name>
<evidence type="ECO:0000313" key="6">
    <source>
        <dbReference type="Proteomes" id="UP000613740"/>
    </source>
</evidence>
<proteinExistence type="predicted"/>
<evidence type="ECO:0000256" key="2">
    <source>
        <dbReference type="ARBA" id="ARBA00022737"/>
    </source>
</evidence>
<evidence type="ECO:0000259" key="4">
    <source>
        <dbReference type="PROSITE" id="PS50097"/>
    </source>
</evidence>
<dbReference type="GO" id="GO:0005737">
    <property type="term" value="C:cytoplasm"/>
    <property type="evidence" value="ECO:0007669"/>
    <property type="project" value="TreeGrafter"/>
</dbReference>
<dbReference type="Gene3D" id="3.30.710.10">
    <property type="entry name" value="Potassium Channel Kv1.1, Chain A"/>
    <property type="match status" value="1"/>
</dbReference>
<keyword evidence="3" id="KW-0040">ANK repeat</keyword>
<keyword evidence="2" id="KW-0677">Repeat</keyword>
<dbReference type="PANTHER" id="PTHR46231">
    <property type="entry name" value="ANKYRIN REPEAT AND BTB/POZ DOMAIN-CONTAINING PROTEIN 1"/>
    <property type="match status" value="1"/>
</dbReference>
<dbReference type="AlphaFoldDB" id="A0A835WH56"/>
<dbReference type="PANTHER" id="PTHR46231:SF1">
    <property type="entry name" value="ANKYRIN REPEAT AND BTB_POZ DOMAIN-CONTAINING PROTEIN 1"/>
    <property type="match status" value="1"/>
</dbReference>
<dbReference type="GO" id="GO:0000151">
    <property type="term" value="C:ubiquitin ligase complex"/>
    <property type="evidence" value="ECO:0007669"/>
    <property type="project" value="TreeGrafter"/>
</dbReference>
<dbReference type="InterPro" id="IPR011333">
    <property type="entry name" value="SKP1/BTB/POZ_sf"/>
</dbReference>
<organism evidence="5 6">
    <name type="scientific">Chlamydomonas schloesseri</name>
    <dbReference type="NCBI Taxonomy" id="2026947"/>
    <lineage>
        <taxon>Eukaryota</taxon>
        <taxon>Viridiplantae</taxon>
        <taxon>Chlorophyta</taxon>
        <taxon>core chlorophytes</taxon>
        <taxon>Chlorophyceae</taxon>
        <taxon>CS clade</taxon>
        <taxon>Chlamydomonadales</taxon>
        <taxon>Chlamydomonadaceae</taxon>
        <taxon>Chlamydomonas</taxon>
    </lineage>
</organism>
<dbReference type="OrthoDB" id="546239at2759"/>